<organism evidence="1 2">
    <name type="scientific">Pangasianodon gigas</name>
    <name type="common">Mekong giant catfish</name>
    <name type="synonym">Pangasius gigas</name>
    <dbReference type="NCBI Taxonomy" id="30993"/>
    <lineage>
        <taxon>Eukaryota</taxon>
        <taxon>Metazoa</taxon>
        <taxon>Chordata</taxon>
        <taxon>Craniata</taxon>
        <taxon>Vertebrata</taxon>
        <taxon>Euteleostomi</taxon>
        <taxon>Actinopterygii</taxon>
        <taxon>Neopterygii</taxon>
        <taxon>Teleostei</taxon>
        <taxon>Ostariophysi</taxon>
        <taxon>Siluriformes</taxon>
        <taxon>Pangasiidae</taxon>
        <taxon>Pangasianodon</taxon>
    </lineage>
</organism>
<dbReference type="EMBL" id="CM040479">
    <property type="protein sequence ID" value="MCI4393637.1"/>
    <property type="molecule type" value="Genomic_DNA"/>
</dbReference>
<accession>A0ACC5XR31</accession>
<reference evidence="1 2" key="1">
    <citation type="journal article" date="2022" name="bioRxiv">
        <title>An ancient truncated duplication of the anti-Mullerian hormone receptor type 2 gene is a potential conserved master sex determinant in the Pangasiidae catfish family.</title>
        <authorList>
            <person name="Wen M."/>
            <person name="Pan Q."/>
            <person name="Jouanno E."/>
            <person name="Montfort J."/>
            <person name="Zahm M."/>
            <person name="Cabau C."/>
            <person name="Klopp C."/>
            <person name="Iampietro C."/>
            <person name="Roques C."/>
            <person name="Bouchez O."/>
            <person name="Castinel A."/>
            <person name="Donnadieu C."/>
            <person name="Parrinello H."/>
            <person name="Poncet C."/>
            <person name="Belmonte E."/>
            <person name="Gautier V."/>
            <person name="Avarre J.-C."/>
            <person name="Dugue R."/>
            <person name="Gustiano R."/>
            <person name="Ha T.T.T."/>
            <person name="Campet M."/>
            <person name="Sriphairoj K."/>
            <person name="Ribolli J."/>
            <person name="de Almeida F.L."/>
            <person name="Desvignes T."/>
            <person name="Postlethwait J.H."/>
            <person name="Bucao C.F."/>
            <person name="Robinson-Rechavi M."/>
            <person name="Bobe J."/>
            <person name="Herpin A."/>
            <person name="Guiguen Y."/>
        </authorList>
    </citation>
    <scope>NUCLEOTIDE SEQUENCE [LARGE SCALE GENOMIC DNA]</scope>
    <source>
        <strain evidence="1">YG-Dec2019</strain>
    </source>
</reference>
<sequence>MMAEESGQSKSAGFSALVENSNGVTKTPSSKSSTSKKLVIKNFKERPTLTETYTEDTWLKLRDAVGAIQNSTSIKYNLEELYQVKYARLRGNTRRTLFKRNTDTGGTSEQPQRQSEEICELYIQLVGD</sequence>
<gene>
    <name evidence="1" type="ORF">PGIGA_G00159660</name>
</gene>
<evidence type="ECO:0000313" key="2">
    <source>
        <dbReference type="Proteomes" id="UP000829447"/>
    </source>
</evidence>
<dbReference type="Proteomes" id="UP000829447">
    <property type="component" value="Linkage Group LG26"/>
</dbReference>
<evidence type="ECO:0000313" key="1">
    <source>
        <dbReference type="EMBL" id="MCI4393637.1"/>
    </source>
</evidence>
<keyword evidence="2" id="KW-1185">Reference proteome</keyword>
<comment type="caution">
    <text evidence="1">The sequence shown here is derived from an EMBL/GenBank/DDBJ whole genome shotgun (WGS) entry which is preliminary data.</text>
</comment>
<proteinExistence type="predicted"/>
<name>A0ACC5XR31_PANGG</name>
<protein>
    <submittedName>
        <fullName evidence="1">Uncharacterized protein</fullName>
    </submittedName>
</protein>